<evidence type="ECO:0000313" key="5">
    <source>
        <dbReference type="Proteomes" id="UP000321960"/>
    </source>
</evidence>
<dbReference type="EMBL" id="BJZU01000223">
    <property type="protein sequence ID" value="GEP07989.1"/>
    <property type="molecule type" value="Genomic_DNA"/>
</dbReference>
<dbReference type="GO" id="GO:0008270">
    <property type="term" value="F:zinc ion binding"/>
    <property type="evidence" value="ECO:0007669"/>
    <property type="project" value="InterPro"/>
</dbReference>
<feature type="compositionally biased region" description="Basic and acidic residues" evidence="2">
    <location>
        <begin position="141"/>
        <end position="155"/>
    </location>
</feature>
<reference evidence="6" key="2">
    <citation type="journal article" date="2019" name="Int. J. Syst. Evol. Microbiol.">
        <title>The Global Catalogue of Microorganisms (GCM) 10K type strain sequencing project: providing services to taxonomists for standard genome sequencing and annotation.</title>
        <authorList>
            <consortium name="The Broad Institute Genomics Platform"/>
            <consortium name="The Broad Institute Genome Sequencing Center for Infectious Disease"/>
            <person name="Wu L."/>
            <person name="Ma J."/>
        </authorList>
    </citation>
    <scope>NUCLEOTIDE SEQUENCE [LARGE SCALE GENOMIC DNA]</scope>
    <source>
        <strain evidence="6">NBRC 107715</strain>
    </source>
</reference>
<dbReference type="Proteomes" id="UP001156856">
    <property type="component" value="Unassembled WGS sequence"/>
</dbReference>
<accession>A0A512JDF7</accession>
<comment type="similarity">
    <text evidence="1">Belongs to the ros/MucR family.</text>
</comment>
<dbReference type="GO" id="GO:0006355">
    <property type="term" value="P:regulation of DNA-templated transcription"/>
    <property type="evidence" value="ECO:0007669"/>
    <property type="project" value="InterPro"/>
</dbReference>
<gene>
    <name evidence="4" type="ORF">GCM10007888_44990</name>
    <name evidence="3" type="ORF">MOX02_60270</name>
</gene>
<name>A0A512JDF7_9HYPH</name>
<dbReference type="Proteomes" id="UP000321960">
    <property type="component" value="Unassembled WGS sequence"/>
</dbReference>
<evidence type="ECO:0000256" key="1">
    <source>
        <dbReference type="ARBA" id="ARBA00007031"/>
    </source>
</evidence>
<dbReference type="Gene3D" id="1.10.10.1550">
    <property type="entry name" value="ROS/MUCR transcriptional regulator protein"/>
    <property type="match status" value="1"/>
</dbReference>
<keyword evidence="6" id="KW-1185">Reference proteome</keyword>
<reference evidence="4" key="4">
    <citation type="submission" date="2023-01" db="EMBL/GenBank/DDBJ databases">
        <title>Draft genome sequence of Methylobacterium oxalidis strain NBRC 107715.</title>
        <authorList>
            <person name="Sun Q."/>
            <person name="Mori K."/>
        </authorList>
    </citation>
    <scope>NUCLEOTIDE SEQUENCE</scope>
    <source>
        <strain evidence="4">NBRC 107715</strain>
    </source>
</reference>
<comment type="caution">
    <text evidence="3">The sequence shown here is derived from an EMBL/GenBank/DDBJ whole genome shotgun (WGS) entry which is preliminary data.</text>
</comment>
<evidence type="ECO:0000313" key="6">
    <source>
        <dbReference type="Proteomes" id="UP001156856"/>
    </source>
</evidence>
<dbReference type="AlphaFoldDB" id="A0A512JDF7"/>
<reference evidence="3 5" key="3">
    <citation type="submission" date="2019-07" db="EMBL/GenBank/DDBJ databases">
        <title>Whole genome shotgun sequence of Methylobacterium oxalidis NBRC 107715.</title>
        <authorList>
            <person name="Hosoyama A."/>
            <person name="Uohara A."/>
            <person name="Ohji S."/>
            <person name="Ichikawa N."/>
        </authorList>
    </citation>
    <scope>NUCLEOTIDE SEQUENCE [LARGE SCALE GENOMIC DNA]</scope>
    <source>
        <strain evidence="3 5">NBRC 107715</strain>
    </source>
</reference>
<dbReference type="RefSeq" id="WP_147029364.1">
    <property type="nucleotide sequence ID" value="NZ_BJZU01000223.1"/>
</dbReference>
<organism evidence="3 5">
    <name type="scientific">Methylobacterium oxalidis</name>
    <dbReference type="NCBI Taxonomy" id="944322"/>
    <lineage>
        <taxon>Bacteria</taxon>
        <taxon>Pseudomonadati</taxon>
        <taxon>Pseudomonadota</taxon>
        <taxon>Alphaproteobacteria</taxon>
        <taxon>Hyphomicrobiales</taxon>
        <taxon>Methylobacteriaceae</taxon>
        <taxon>Methylobacterium</taxon>
    </lineage>
</organism>
<reference evidence="4" key="1">
    <citation type="journal article" date="2014" name="Int. J. Syst. Evol. Microbiol.">
        <title>Complete genome of a new Firmicutes species belonging to the dominant human colonic microbiota ('Ruminococcus bicirculans') reveals two chromosomes and a selective capacity to utilize plant glucans.</title>
        <authorList>
            <consortium name="NISC Comparative Sequencing Program"/>
            <person name="Wegmann U."/>
            <person name="Louis P."/>
            <person name="Goesmann A."/>
            <person name="Henrissat B."/>
            <person name="Duncan S.H."/>
            <person name="Flint H.J."/>
        </authorList>
    </citation>
    <scope>NUCLEOTIDE SEQUENCE</scope>
    <source>
        <strain evidence="4">NBRC 107715</strain>
    </source>
</reference>
<evidence type="ECO:0000313" key="3">
    <source>
        <dbReference type="EMBL" id="GEP07989.1"/>
    </source>
</evidence>
<evidence type="ECO:0008006" key="7">
    <source>
        <dbReference type="Google" id="ProtNLM"/>
    </source>
</evidence>
<protein>
    <recommendedName>
        <fullName evidence="7">MucR family transcriptional regulator</fullName>
    </recommendedName>
</protein>
<dbReference type="OrthoDB" id="9809693at2"/>
<dbReference type="InterPro" id="IPR008807">
    <property type="entry name" value="ROS_MUCR"/>
</dbReference>
<evidence type="ECO:0000256" key="2">
    <source>
        <dbReference type="SAM" id="MobiDB-lite"/>
    </source>
</evidence>
<sequence>MSGLKDRDETEFIGLTRDIVSAFVTNNPLPYTQLPALIACVHAAIKGLTTYSGAPETSAELEKATPAQIRKSITPDALISFIDGSPYKTLKRHLSTHGHDPHSYRQRYGLPSDYPMVAANYASKRSEIARSLGLGRTGGRSQEDLTSERESAAAE</sequence>
<dbReference type="GO" id="GO:0003677">
    <property type="term" value="F:DNA binding"/>
    <property type="evidence" value="ECO:0007669"/>
    <property type="project" value="InterPro"/>
</dbReference>
<feature type="region of interest" description="Disordered" evidence="2">
    <location>
        <begin position="131"/>
        <end position="155"/>
    </location>
</feature>
<evidence type="ECO:0000313" key="4">
    <source>
        <dbReference type="EMBL" id="GLS66117.1"/>
    </source>
</evidence>
<proteinExistence type="inferred from homology"/>
<dbReference type="EMBL" id="BSPK01000092">
    <property type="protein sequence ID" value="GLS66117.1"/>
    <property type="molecule type" value="Genomic_DNA"/>
</dbReference>
<dbReference type="Pfam" id="PF05443">
    <property type="entry name" value="ROS_MUCR"/>
    <property type="match status" value="1"/>
</dbReference>
<dbReference type="InterPro" id="IPR041920">
    <property type="entry name" value="ROS/MUCR_sf"/>
</dbReference>